<evidence type="ECO:0000256" key="1">
    <source>
        <dbReference type="SAM" id="MobiDB-lite"/>
    </source>
</evidence>
<sequence>MATSLTSLTTGAARTLATTTKTRPQTASTTPRLLLDILEWRDLPGGTYRRTSTLRRTIARRGSSQPGVQVTAGHTGEPEIPGMYVEYGHPPREYELTAAQTIMRVHRRVGDLYNDPHDQYEQQLRLTLDALAERRELDLARELLQAPPDRHRVTTAQGPPTPLDLDNLICKQTSPRYLLAHPRAIAAFGRECNRMGVRPDEVDFGGRAVLGWRGLPFLPCDKLPIAADHTTSILVVRPGDRRQGVVGLRPSETPVVRELGTSRQAVTEYLVSEYYGVAVLIPNAVCALDGVQVVRTSTH</sequence>
<proteinExistence type="predicted"/>
<dbReference type="InterPro" id="IPR045641">
    <property type="entry name" value="SrpI-like"/>
</dbReference>
<feature type="region of interest" description="Disordered" evidence="1">
    <location>
        <begin position="60"/>
        <end position="80"/>
    </location>
</feature>
<feature type="domain" description="Type 2A encapsulin shell protein SrpI-like" evidence="2">
    <location>
        <begin position="64"/>
        <end position="294"/>
    </location>
</feature>
<accession>A0A4U3MIT6</accession>
<dbReference type="RefSeq" id="WP_137246791.1">
    <property type="nucleotide sequence ID" value="NZ_SZQA01000007.1"/>
</dbReference>
<keyword evidence="4" id="KW-1185">Reference proteome</keyword>
<evidence type="ECO:0000313" key="3">
    <source>
        <dbReference type="EMBL" id="TKK89285.1"/>
    </source>
</evidence>
<protein>
    <recommendedName>
        <fullName evidence="2">Type 2A encapsulin shell protein SrpI-like domain-containing protein</fullName>
    </recommendedName>
</protein>
<gene>
    <name evidence="3" type="ORF">FDA94_10145</name>
</gene>
<reference evidence="3 4" key="1">
    <citation type="submission" date="2019-04" db="EMBL/GenBank/DDBJ databases">
        <title>Herbidospora sp. NEAU-GS14.nov., a novel actinomycete isolated from soil.</title>
        <authorList>
            <person name="Han L."/>
        </authorList>
    </citation>
    <scope>NUCLEOTIDE SEQUENCE [LARGE SCALE GENOMIC DNA]</scope>
    <source>
        <strain evidence="3 4">NEAU-GS14</strain>
    </source>
</reference>
<dbReference type="Proteomes" id="UP000308705">
    <property type="component" value="Unassembled WGS sequence"/>
</dbReference>
<dbReference type="Pfam" id="PF19307">
    <property type="entry name" value="SrpI-like"/>
    <property type="match status" value="1"/>
</dbReference>
<dbReference type="OrthoDB" id="181419at2"/>
<feature type="region of interest" description="Disordered" evidence="1">
    <location>
        <begin position="1"/>
        <end position="28"/>
    </location>
</feature>
<dbReference type="AlphaFoldDB" id="A0A4U3MIT6"/>
<organism evidence="3 4">
    <name type="scientific">Herbidospora galbida</name>
    <dbReference type="NCBI Taxonomy" id="2575442"/>
    <lineage>
        <taxon>Bacteria</taxon>
        <taxon>Bacillati</taxon>
        <taxon>Actinomycetota</taxon>
        <taxon>Actinomycetes</taxon>
        <taxon>Streptosporangiales</taxon>
        <taxon>Streptosporangiaceae</taxon>
        <taxon>Herbidospora</taxon>
    </lineage>
</organism>
<evidence type="ECO:0000259" key="2">
    <source>
        <dbReference type="Pfam" id="PF19307"/>
    </source>
</evidence>
<comment type="caution">
    <text evidence="3">The sequence shown here is derived from an EMBL/GenBank/DDBJ whole genome shotgun (WGS) entry which is preliminary data.</text>
</comment>
<name>A0A4U3MIT6_9ACTN</name>
<dbReference type="EMBL" id="SZQA01000007">
    <property type="protein sequence ID" value="TKK89285.1"/>
    <property type="molecule type" value="Genomic_DNA"/>
</dbReference>
<evidence type="ECO:0000313" key="4">
    <source>
        <dbReference type="Proteomes" id="UP000308705"/>
    </source>
</evidence>